<reference evidence="2" key="1">
    <citation type="journal article" date="2014" name="Front. Microbiol.">
        <title>High frequency of phylogenetically diverse reductive dehalogenase-homologous genes in deep subseafloor sedimentary metagenomes.</title>
        <authorList>
            <person name="Kawai M."/>
            <person name="Futagami T."/>
            <person name="Toyoda A."/>
            <person name="Takaki Y."/>
            <person name="Nishi S."/>
            <person name="Hori S."/>
            <person name="Arai W."/>
            <person name="Tsubouchi T."/>
            <person name="Morono Y."/>
            <person name="Uchiyama I."/>
            <person name="Ito T."/>
            <person name="Fujiyama A."/>
            <person name="Inagaki F."/>
            <person name="Takami H."/>
        </authorList>
    </citation>
    <scope>NUCLEOTIDE SEQUENCE</scope>
    <source>
        <strain evidence="2">Expedition CK06-06</strain>
    </source>
</reference>
<proteinExistence type="predicted"/>
<protein>
    <submittedName>
        <fullName evidence="2">Uncharacterized protein</fullName>
    </submittedName>
</protein>
<organism evidence="2">
    <name type="scientific">marine sediment metagenome</name>
    <dbReference type="NCBI Taxonomy" id="412755"/>
    <lineage>
        <taxon>unclassified sequences</taxon>
        <taxon>metagenomes</taxon>
        <taxon>ecological metagenomes</taxon>
    </lineage>
</organism>
<dbReference type="Pfam" id="PF02654">
    <property type="entry name" value="CobS"/>
    <property type="match status" value="1"/>
</dbReference>
<keyword evidence="1" id="KW-0472">Membrane</keyword>
<dbReference type="GO" id="GO:0008818">
    <property type="term" value="F:cobalamin 5'-phosphate synthase activity"/>
    <property type="evidence" value="ECO:0007669"/>
    <property type="project" value="InterPro"/>
</dbReference>
<comment type="caution">
    <text evidence="2">The sequence shown here is derived from an EMBL/GenBank/DDBJ whole genome shotgun (WGS) entry which is preliminary data.</text>
</comment>
<keyword evidence="1" id="KW-1133">Transmembrane helix</keyword>
<feature type="transmembrane region" description="Helical" evidence="1">
    <location>
        <begin position="36"/>
        <end position="53"/>
    </location>
</feature>
<accession>X0ZPU1</accession>
<gene>
    <name evidence="2" type="ORF">S01H4_07528</name>
</gene>
<dbReference type="UniPathway" id="UPA00148">
    <property type="reaction ID" value="UER00238"/>
</dbReference>
<dbReference type="GO" id="GO:0009236">
    <property type="term" value="P:cobalamin biosynthetic process"/>
    <property type="evidence" value="ECO:0007669"/>
    <property type="project" value="UniProtKB-UniPathway"/>
</dbReference>
<feature type="non-terminal residue" evidence="2">
    <location>
        <position position="1"/>
    </location>
</feature>
<keyword evidence="1" id="KW-0812">Transmembrane</keyword>
<dbReference type="GO" id="GO:0051073">
    <property type="term" value="F:adenosylcobinamide-GDP ribazoletransferase activity"/>
    <property type="evidence" value="ECO:0007669"/>
    <property type="project" value="InterPro"/>
</dbReference>
<feature type="transmembrane region" description="Helical" evidence="1">
    <location>
        <begin position="12"/>
        <end position="30"/>
    </location>
</feature>
<name>X0ZPU1_9ZZZZ</name>
<sequence length="86" mass="9524">SDGTGKPFFREKLSWIHFWGLVFPVGLSMILGLKAIWLNLVFAIIVGSILLFYKKRMGCITGDMLGAMVEITEAGLFLMISVRGSL</sequence>
<evidence type="ECO:0000256" key="1">
    <source>
        <dbReference type="SAM" id="Phobius"/>
    </source>
</evidence>
<evidence type="ECO:0000313" key="2">
    <source>
        <dbReference type="EMBL" id="GAG62423.1"/>
    </source>
</evidence>
<dbReference type="EMBL" id="BART01002473">
    <property type="protein sequence ID" value="GAG62423.1"/>
    <property type="molecule type" value="Genomic_DNA"/>
</dbReference>
<dbReference type="AlphaFoldDB" id="X0ZPU1"/>
<dbReference type="InterPro" id="IPR003805">
    <property type="entry name" value="CobS"/>
</dbReference>